<evidence type="ECO:0000256" key="1">
    <source>
        <dbReference type="ARBA" id="ARBA00004255"/>
    </source>
</evidence>
<dbReference type="InterPro" id="IPR038261">
    <property type="entry name" value="GPP34-like_sf"/>
</dbReference>
<dbReference type="OrthoDB" id="4962633at2"/>
<keyword evidence="2" id="KW-0333">Golgi apparatus</keyword>
<reference evidence="6" key="1">
    <citation type="submission" date="2018-09" db="EMBL/GenBank/DDBJ databases">
        <authorList>
            <person name="Kim I."/>
        </authorList>
    </citation>
    <scope>NUCLEOTIDE SEQUENCE [LARGE SCALE GENOMIC DNA]</scope>
    <source>
        <strain evidence="6">DD4a</strain>
    </source>
</reference>
<dbReference type="Proteomes" id="UP000265742">
    <property type="component" value="Unassembled WGS sequence"/>
</dbReference>
<evidence type="ECO:0000313" key="6">
    <source>
        <dbReference type="Proteomes" id="UP000265742"/>
    </source>
</evidence>
<dbReference type="EMBL" id="QXTG01000002">
    <property type="protein sequence ID" value="RIX28685.1"/>
    <property type="molecule type" value="Genomic_DNA"/>
</dbReference>
<organism evidence="5 6">
    <name type="scientific">Amnibacterium setariae</name>
    <dbReference type="NCBI Taxonomy" id="2306585"/>
    <lineage>
        <taxon>Bacteria</taxon>
        <taxon>Bacillati</taxon>
        <taxon>Actinomycetota</taxon>
        <taxon>Actinomycetes</taxon>
        <taxon>Micrococcales</taxon>
        <taxon>Microbacteriaceae</taxon>
        <taxon>Amnibacterium</taxon>
    </lineage>
</organism>
<dbReference type="Pfam" id="PF05719">
    <property type="entry name" value="GPP34"/>
    <property type="match status" value="1"/>
</dbReference>
<dbReference type="InterPro" id="IPR008628">
    <property type="entry name" value="GPP34-like"/>
</dbReference>
<gene>
    <name evidence="5" type="ORF">D1781_14910</name>
</gene>
<evidence type="ECO:0000256" key="4">
    <source>
        <dbReference type="ARBA" id="ARBA00023136"/>
    </source>
</evidence>
<sequence length="226" mass="23609">METLIAEDLLLLLLDDEKGTTPAMWVDVRVPLGAAVLAELALRGAVVVEPATSRWRTPKVAVTEVPVDDDVLATARALIAEKPRTAADLAGRVGDGLEDRLAERLAGRGLLERHDDRVLGLFPRTRWPATASTHEAAVRDRLAAVVVAGAAPDERSVALAGILGALDRLAPVLDLRGAGARDAKRRVAALAESDWAAAAVREAVQAAVTAVTTTAVIATTTVATTS</sequence>
<comment type="caution">
    <text evidence="5">The sequence shown here is derived from an EMBL/GenBank/DDBJ whole genome shotgun (WGS) entry which is preliminary data.</text>
</comment>
<keyword evidence="4" id="KW-0472">Membrane</keyword>
<keyword evidence="3" id="KW-0446">Lipid-binding</keyword>
<keyword evidence="6" id="KW-1185">Reference proteome</keyword>
<evidence type="ECO:0000256" key="3">
    <source>
        <dbReference type="ARBA" id="ARBA00023121"/>
    </source>
</evidence>
<dbReference type="GO" id="GO:0005737">
    <property type="term" value="C:cytoplasm"/>
    <property type="evidence" value="ECO:0007669"/>
    <property type="project" value="UniProtKB-ARBA"/>
</dbReference>
<proteinExistence type="predicted"/>
<dbReference type="AlphaFoldDB" id="A0A3A1U172"/>
<evidence type="ECO:0000256" key="2">
    <source>
        <dbReference type="ARBA" id="ARBA00023034"/>
    </source>
</evidence>
<dbReference type="GO" id="GO:0070273">
    <property type="term" value="F:phosphatidylinositol-4-phosphate binding"/>
    <property type="evidence" value="ECO:0007669"/>
    <property type="project" value="InterPro"/>
</dbReference>
<accession>A0A3A1U172</accession>
<evidence type="ECO:0000313" key="5">
    <source>
        <dbReference type="EMBL" id="RIX28685.1"/>
    </source>
</evidence>
<comment type="subcellular location">
    <subcellularLocation>
        <location evidence="1">Golgi apparatus membrane</location>
        <topology evidence="1">Peripheral membrane protein</topology>
        <orientation evidence="1">Cytoplasmic side</orientation>
    </subcellularLocation>
</comment>
<dbReference type="Gene3D" id="1.10.3630.10">
    <property type="entry name" value="yeast vps74-n-term truncation variant domain like"/>
    <property type="match status" value="1"/>
</dbReference>
<name>A0A3A1U172_9MICO</name>
<protein>
    <submittedName>
        <fullName evidence="5">GPP34 family phosphoprotein</fullName>
    </submittedName>
</protein>
<dbReference type="RefSeq" id="WP_119482994.1">
    <property type="nucleotide sequence ID" value="NZ_QXTG01000002.1"/>
</dbReference>
<dbReference type="GO" id="GO:0012505">
    <property type="term" value="C:endomembrane system"/>
    <property type="evidence" value="ECO:0007669"/>
    <property type="project" value="UniProtKB-ARBA"/>
</dbReference>